<name>A0AAD9MJS9_PROWI</name>
<dbReference type="SUPFAM" id="SSF53335">
    <property type="entry name" value="S-adenosyl-L-methionine-dependent methyltransferases"/>
    <property type="match status" value="1"/>
</dbReference>
<accession>A0AAD9MJS9</accession>
<protein>
    <submittedName>
        <fullName evidence="2">Uncharacterized protein</fullName>
    </submittedName>
</protein>
<evidence type="ECO:0000256" key="1">
    <source>
        <dbReference type="SAM" id="MobiDB-lite"/>
    </source>
</evidence>
<feature type="region of interest" description="Disordered" evidence="1">
    <location>
        <begin position="22"/>
        <end position="41"/>
    </location>
</feature>
<dbReference type="EMBL" id="JASFZW010000001">
    <property type="protein sequence ID" value="KAK2080387.1"/>
    <property type="molecule type" value="Genomic_DNA"/>
</dbReference>
<proteinExistence type="predicted"/>
<keyword evidence="3" id="KW-1185">Reference proteome</keyword>
<dbReference type="Proteomes" id="UP001255856">
    <property type="component" value="Unassembled WGS sequence"/>
</dbReference>
<sequence>MLGTISPAIWGSVGLSVRPSSAEVARPDPLPNPEPLNDTDTTAARVEPVPLSLVDPVVERWSRCDNTCATARDGTCDDGRPSWGQNSTLFYSDLQPVTCDLGTDCADCGVWETTGTVESMSWRPVLTAHAAKRGMEVLRVAAAGGFFMAVGDPEQDQGASSLIRDAGYYEPTQTQIAEKIFRNCTDAAGGRALVADVGAGFGQFALLAASRGCRVVVWEPVPSLRTFLQYSLQLNGLTHLVSLREEAAGPVTGAATTLIAPLHGRWDSAGPEGLAHRRDDWGDKEVLEAVAERIDGVVRAELLLLRVALRGQAPRVLQGARDVFTTHGVRNVLLEYSPGLYEDRGNWTESALYPETLAALLNAGLHAYAIDPGLDEDYRPFEGAVPALERVTLEELQHDVDDMLRAQTGALGCPRPDGVEQFRYWVSGCTTLHPFSFHSSFPHATTVWATRELAVEDAGRARAADPRTFNISSDYFLPGFGIGRQLCYRVPRAGRLSSRCRCRNRTSKNACIRAEAALEEAARAGQLVPAAVDAPDVRALSVDAW</sequence>
<dbReference type="PANTHER" id="PTHR34203">
    <property type="entry name" value="METHYLTRANSFERASE, FKBM FAMILY PROTEIN"/>
    <property type="match status" value="1"/>
</dbReference>
<dbReference type="PANTHER" id="PTHR34203:SF13">
    <property type="entry name" value="EXPRESSED PROTEIN"/>
    <property type="match status" value="1"/>
</dbReference>
<reference evidence="2" key="1">
    <citation type="submission" date="2021-01" db="EMBL/GenBank/DDBJ databases">
        <authorList>
            <person name="Eckstrom K.M.E."/>
        </authorList>
    </citation>
    <scope>NUCLEOTIDE SEQUENCE</scope>
    <source>
        <strain evidence="2">UVCC 0001</strain>
    </source>
</reference>
<dbReference type="Gene3D" id="3.40.50.150">
    <property type="entry name" value="Vaccinia Virus protein VP39"/>
    <property type="match status" value="1"/>
</dbReference>
<evidence type="ECO:0000313" key="3">
    <source>
        <dbReference type="Proteomes" id="UP001255856"/>
    </source>
</evidence>
<gene>
    <name evidence="2" type="ORF">QBZ16_000240</name>
</gene>
<dbReference type="AlphaFoldDB" id="A0AAD9MJS9"/>
<evidence type="ECO:0000313" key="2">
    <source>
        <dbReference type="EMBL" id="KAK2080387.1"/>
    </source>
</evidence>
<organism evidence="2 3">
    <name type="scientific">Prototheca wickerhamii</name>
    <dbReference type="NCBI Taxonomy" id="3111"/>
    <lineage>
        <taxon>Eukaryota</taxon>
        <taxon>Viridiplantae</taxon>
        <taxon>Chlorophyta</taxon>
        <taxon>core chlorophytes</taxon>
        <taxon>Trebouxiophyceae</taxon>
        <taxon>Chlorellales</taxon>
        <taxon>Chlorellaceae</taxon>
        <taxon>Prototheca</taxon>
    </lineage>
</organism>
<dbReference type="InterPro" id="IPR052514">
    <property type="entry name" value="SAM-dependent_MTase"/>
</dbReference>
<comment type="caution">
    <text evidence="2">The sequence shown here is derived from an EMBL/GenBank/DDBJ whole genome shotgun (WGS) entry which is preliminary data.</text>
</comment>
<dbReference type="InterPro" id="IPR029063">
    <property type="entry name" value="SAM-dependent_MTases_sf"/>
</dbReference>